<feature type="compositionally biased region" description="Low complexity" evidence="1">
    <location>
        <begin position="1269"/>
        <end position="1291"/>
    </location>
</feature>
<keyword evidence="4" id="KW-1185">Reference proteome</keyword>
<reference evidence="3 4" key="1">
    <citation type="journal article" date="2021" name="MBio">
        <title>A New Model Trypanosomatid, Novymonas esmeraldas: Genomic Perception of Its 'Candidatus Pandoraea novymonadis' Endosymbiont.</title>
        <authorList>
            <person name="Zakharova A."/>
            <person name="Saura A."/>
            <person name="Butenko A."/>
            <person name="Podesvova L."/>
            <person name="Warmusova S."/>
            <person name="Kostygov A.Y."/>
            <person name="Nenarokova A."/>
            <person name="Lukes J."/>
            <person name="Opperdoes F.R."/>
            <person name="Yurchenko V."/>
        </authorList>
    </citation>
    <scope>NUCLEOTIDE SEQUENCE [LARGE SCALE GENOMIC DNA]</scope>
    <source>
        <strain evidence="3 4">E262AT.01</strain>
    </source>
</reference>
<feature type="compositionally biased region" description="Low complexity" evidence="1">
    <location>
        <begin position="1208"/>
        <end position="1223"/>
    </location>
</feature>
<feature type="compositionally biased region" description="Pro residues" evidence="1">
    <location>
        <begin position="308"/>
        <end position="317"/>
    </location>
</feature>
<feature type="compositionally biased region" description="Basic and acidic residues" evidence="1">
    <location>
        <begin position="564"/>
        <end position="579"/>
    </location>
</feature>
<feature type="compositionally biased region" description="Pro residues" evidence="1">
    <location>
        <begin position="1355"/>
        <end position="1365"/>
    </location>
</feature>
<feature type="region of interest" description="Disordered" evidence="1">
    <location>
        <begin position="433"/>
        <end position="476"/>
    </location>
</feature>
<evidence type="ECO:0000313" key="4">
    <source>
        <dbReference type="Proteomes" id="UP001430356"/>
    </source>
</evidence>
<organism evidence="3 4">
    <name type="scientific">Novymonas esmeraldas</name>
    <dbReference type="NCBI Taxonomy" id="1808958"/>
    <lineage>
        <taxon>Eukaryota</taxon>
        <taxon>Discoba</taxon>
        <taxon>Euglenozoa</taxon>
        <taxon>Kinetoplastea</taxon>
        <taxon>Metakinetoplastina</taxon>
        <taxon>Trypanosomatida</taxon>
        <taxon>Trypanosomatidae</taxon>
        <taxon>Novymonas</taxon>
    </lineage>
</organism>
<feature type="region of interest" description="Disordered" evidence="1">
    <location>
        <begin position="180"/>
        <end position="228"/>
    </location>
</feature>
<dbReference type="PANTHER" id="PTHR24221:SF503">
    <property type="entry name" value="MITOCHONDRIAL POTASSIUM CHANNEL ATP-BINDING SUBUNIT"/>
    <property type="match status" value="1"/>
</dbReference>
<protein>
    <recommendedName>
        <fullName evidence="2">AAA+ ATPase domain-containing protein</fullName>
    </recommendedName>
</protein>
<feature type="region of interest" description="Disordered" evidence="1">
    <location>
        <begin position="1178"/>
        <end position="1291"/>
    </location>
</feature>
<feature type="region of interest" description="Disordered" evidence="1">
    <location>
        <begin position="543"/>
        <end position="579"/>
    </location>
</feature>
<dbReference type="SMART" id="SM00382">
    <property type="entry name" value="AAA"/>
    <property type="match status" value="1"/>
</dbReference>
<dbReference type="Gene3D" id="3.40.50.300">
    <property type="entry name" value="P-loop containing nucleotide triphosphate hydrolases"/>
    <property type="match status" value="1"/>
</dbReference>
<feature type="region of interest" description="Disordered" evidence="1">
    <location>
        <begin position="30"/>
        <end position="50"/>
    </location>
</feature>
<dbReference type="InterPro" id="IPR039421">
    <property type="entry name" value="Type_1_exporter"/>
</dbReference>
<dbReference type="Proteomes" id="UP001430356">
    <property type="component" value="Unassembled WGS sequence"/>
</dbReference>
<feature type="compositionally biased region" description="Basic residues" evidence="1">
    <location>
        <begin position="1179"/>
        <end position="1206"/>
    </location>
</feature>
<feature type="region of interest" description="Disordered" evidence="1">
    <location>
        <begin position="602"/>
        <end position="623"/>
    </location>
</feature>
<feature type="region of interest" description="Disordered" evidence="1">
    <location>
        <begin position="1347"/>
        <end position="1374"/>
    </location>
</feature>
<feature type="compositionally biased region" description="Polar residues" evidence="1">
    <location>
        <begin position="453"/>
        <end position="473"/>
    </location>
</feature>
<gene>
    <name evidence="3" type="ORF">NESM_000731300</name>
</gene>
<proteinExistence type="predicted"/>
<comment type="caution">
    <text evidence="3">The sequence shown here is derived from an EMBL/GenBank/DDBJ whole genome shotgun (WGS) entry which is preliminary data.</text>
</comment>
<dbReference type="PANTHER" id="PTHR24221">
    <property type="entry name" value="ATP-BINDING CASSETTE SUB-FAMILY B"/>
    <property type="match status" value="1"/>
</dbReference>
<accession>A0AAW0EVL5</accession>
<name>A0AAW0EVL5_9TRYP</name>
<dbReference type="GO" id="GO:0016020">
    <property type="term" value="C:membrane"/>
    <property type="evidence" value="ECO:0007669"/>
    <property type="project" value="TreeGrafter"/>
</dbReference>
<dbReference type="InterPro" id="IPR003593">
    <property type="entry name" value="AAA+_ATPase"/>
</dbReference>
<dbReference type="GO" id="GO:0042626">
    <property type="term" value="F:ATPase-coupled transmembrane transporter activity"/>
    <property type="evidence" value="ECO:0007669"/>
    <property type="project" value="TreeGrafter"/>
</dbReference>
<feature type="region of interest" description="Disordered" evidence="1">
    <location>
        <begin position="270"/>
        <end position="289"/>
    </location>
</feature>
<dbReference type="InterPro" id="IPR027417">
    <property type="entry name" value="P-loop_NTPase"/>
</dbReference>
<evidence type="ECO:0000313" key="3">
    <source>
        <dbReference type="EMBL" id="KAK7197784.1"/>
    </source>
</evidence>
<evidence type="ECO:0000256" key="1">
    <source>
        <dbReference type="SAM" id="MobiDB-lite"/>
    </source>
</evidence>
<evidence type="ECO:0000259" key="2">
    <source>
        <dbReference type="SMART" id="SM00382"/>
    </source>
</evidence>
<dbReference type="EMBL" id="JAECZO010000119">
    <property type="protein sequence ID" value="KAK7197784.1"/>
    <property type="molecule type" value="Genomic_DNA"/>
</dbReference>
<dbReference type="SUPFAM" id="SSF52540">
    <property type="entry name" value="P-loop containing nucleoside triphosphate hydrolases"/>
    <property type="match status" value="1"/>
</dbReference>
<feature type="region of interest" description="Disordered" evidence="1">
    <location>
        <begin position="304"/>
        <end position="349"/>
    </location>
</feature>
<sequence length="1673" mass="176419">MRSGWWNSNTADGGGTSTVVEADVGRHTVAATGSPAASPPPPSNAAAPPASSAWSRCARWMHASLNRASSTARASLLSVSGWGDDAELDCGGCGEGLCFPAVLPCNVAAWLRAGYDALPTTRVCAVVLPHERDSPLVLHLALLLVSLEAAQATAFYIRYRRAVRASATAMAAAMDAAEAAEADAEEPSDFSSTSVNTGAAATMAAHASPGPETDSARPGRPRLPRGSSRAMHRLCSYWSLLERAVRAAPRKRAGAPTTIAELSRIFRTDVPGADGDDGGAQGRFTSDGVPRGAETVLVLPDEAAFPPLALPPSPPPSRARSRPTSGTADDVSLAPHSASDSVASSTSAAEEPAEVAEAWEVLHLLWTDTVRYSVNHGELRQLLLGCTVAEIAKLFDTSNSGDAEGGWSAFRVARGTRVLQTIWRSMSSRNISGEAATAKAPPSTVDSPLHPSGATSFSAHGAASPTSQGSSPRRCSDPRVSVACLALTWYLALVREVYEAVMVHEDVQRCADALEELEEYNRAVYQHGIEVSAGYFETMFEATSGPCGDDQESGGVGGSNDSSRVARADGERAASARRSGDHHTLLLPHVVTAVDGAAPTVAVRGAPRGPLHGNNPLDSDVDDGPLTLLSSPRGRNECEAAAAAAGHAHVRVASPRACWAALTAALAALLRRRRLMELSHVRSLFTYMYTGSVAKLVAFTVLAALTGLTSRVAAVGHAAREAISTNLDTYYRGQGEAQHTECGSDAVPAQYRVVALCCLECTRLAVNTVLTHTTHEYITVAASQRRNTVKAELYEALTRLPLAFFDLHSYEEVEQIVYYVNDIEGVEVHVHHYICGLVTSLFAVRRAMRQLPRRARLLVGGTVAVSLGVKYVGRRVKKWKQTAQRTGGALPPWLRGCNLDGTVSATAELDAQVEENTESNARQGGVMLRGLDIIAVLPQLRPYAADLHLMRWWTDHTRACGAAVGATEATTFMQGLLVLPYQAYGKLFPAFGSALLTFADWVLPTLVASYGASMAFCGVDALSLSNRLIEAMRCVGDLVDAIVDGRRVAEVVLLNAYKASVLEKVLDPRRWEPTTAEHVQCFILGGEESRGGRELDSAAARRATVSGGADADQRRRLLRSFCRAESLASATSPPSLAVRCWRAVKGCGYWCITHVPPVLVVRGGVRLARRGLLKAGILRAHHRRRQPRQARRRSQKLRRHGRHGHRSGSGARHGVHRGVGVSAEAAAVPRSPQSVARDSVSEATEAYQSNGASEDEHDDGTSAPQPTRSSSTSSSSSYPATASCATSSCDDSDADSAAAAAAAAAAVLASASVYAVSVQNLQFHYPTAPTVPVFPRPITCTFVLQGGRETAPSTPSSPSPSPSPSPTARDGCGGGQRGRLVCLVGPSGHGKSTLLSLLLGMYTHYGASSHCRADDGDGSDGVGDDEEAGVAAGPVSELPFTPSQDVVVPDIVLTLALPHSASEAAEQHSARGVTPTSVAASAASEAVYEQLSVASIPRDILRGNLFSFVPQSPVIFSGATIAHNISLENFISLEQEALLAEIAQCAAWAHCEFIHRFPQGLMTYIADSGTGAWSSPLASAATGGGGAGGGGGVVRLSGGQAQRLMMARALFHGRRGGTVLVMDEPTASLDKEVKLEILEEWRELLDRGIVHGMICATHDDDLITVADEVVRLP</sequence>
<feature type="compositionally biased region" description="Low complexity" evidence="1">
    <location>
        <begin position="337"/>
        <end position="349"/>
    </location>
</feature>
<feature type="domain" description="AAA+ ATPase" evidence="2">
    <location>
        <begin position="1377"/>
        <end position="1671"/>
    </location>
</feature>